<dbReference type="EC" id="3.1.26.3" evidence="9"/>
<dbReference type="PANTHER" id="PTHR11207:SF0">
    <property type="entry name" value="RIBONUCLEASE 3"/>
    <property type="match status" value="1"/>
</dbReference>
<dbReference type="PROSITE" id="PS00517">
    <property type="entry name" value="RNASE_3_1"/>
    <property type="match status" value="1"/>
</dbReference>
<proteinExistence type="inferred from homology"/>
<dbReference type="SMART" id="SM00535">
    <property type="entry name" value="RIBOc"/>
    <property type="match status" value="1"/>
</dbReference>
<keyword evidence="4 9" id="KW-0507">mRNA processing</keyword>
<dbReference type="PROSITE" id="PS50137">
    <property type="entry name" value="DS_RBD"/>
    <property type="match status" value="1"/>
</dbReference>
<dbReference type="InterPro" id="IPR036389">
    <property type="entry name" value="RNase_III_sf"/>
</dbReference>
<keyword evidence="9" id="KW-0479">Metal-binding</keyword>
<evidence type="ECO:0000256" key="9">
    <source>
        <dbReference type="HAMAP-Rule" id="MF_00104"/>
    </source>
</evidence>
<feature type="region of interest" description="Disordered" evidence="10">
    <location>
        <begin position="302"/>
        <end position="330"/>
    </location>
</feature>
<feature type="binding site" evidence="9">
    <location>
        <position position="207"/>
    </location>
    <ligand>
        <name>Mg(2+)</name>
        <dbReference type="ChEBI" id="CHEBI:18420"/>
    </ligand>
</feature>
<dbReference type="SUPFAM" id="SSF69065">
    <property type="entry name" value="RNase III domain-like"/>
    <property type="match status" value="1"/>
</dbReference>
<dbReference type="GO" id="GO:0008033">
    <property type="term" value="P:tRNA processing"/>
    <property type="evidence" value="ECO:0007669"/>
    <property type="project" value="UniProtKB-KW"/>
</dbReference>
<keyword evidence="9" id="KW-0460">Magnesium</keyword>
<feature type="binding site" evidence="9">
    <location>
        <position position="132"/>
    </location>
    <ligand>
        <name>Mg(2+)</name>
        <dbReference type="ChEBI" id="CHEBI:18420"/>
    </ligand>
</feature>
<dbReference type="EMBL" id="CP037423">
    <property type="protein sequence ID" value="QDV41829.1"/>
    <property type="molecule type" value="Genomic_DNA"/>
</dbReference>
<evidence type="ECO:0000256" key="7">
    <source>
        <dbReference type="ARBA" id="ARBA00022801"/>
    </source>
</evidence>
<evidence type="ECO:0000256" key="6">
    <source>
        <dbReference type="ARBA" id="ARBA00022759"/>
    </source>
</evidence>
<dbReference type="CDD" id="cd10845">
    <property type="entry name" value="DSRM_RNAse_III_family"/>
    <property type="match status" value="1"/>
</dbReference>
<gene>
    <name evidence="9 13" type="primary">rnc</name>
    <name evidence="13" type="ORF">Enr13x_16720</name>
</gene>
<dbReference type="Gene3D" id="3.30.160.20">
    <property type="match status" value="1"/>
</dbReference>
<dbReference type="KEGG" id="snep:Enr13x_16720"/>
<dbReference type="HAMAP" id="MF_00104">
    <property type="entry name" value="RNase_III"/>
    <property type="match status" value="1"/>
</dbReference>
<dbReference type="GO" id="GO:0003725">
    <property type="term" value="F:double-stranded RNA binding"/>
    <property type="evidence" value="ECO:0007669"/>
    <property type="project" value="TreeGrafter"/>
</dbReference>
<dbReference type="FunFam" id="1.10.1520.10:FF:000001">
    <property type="entry name" value="Ribonuclease 3"/>
    <property type="match status" value="1"/>
</dbReference>
<dbReference type="AlphaFoldDB" id="A0A518HM09"/>
<dbReference type="InterPro" id="IPR011907">
    <property type="entry name" value="RNase_III"/>
</dbReference>
<keyword evidence="14" id="KW-1185">Reference proteome</keyword>
<comment type="function">
    <text evidence="9">Digests double-stranded RNA. Involved in the processing of primary rRNA transcript to yield the immediate precursors to the large and small rRNAs (23S and 16S). Processes some mRNAs, and tRNAs when they are encoded in the rRNA operon. Processes pre-crRNA and tracrRNA of type II CRISPR loci if present in the organism.</text>
</comment>
<dbReference type="CDD" id="cd00593">
    <property type="entry name" value="RIBOc"/>
    <property type="match status" value="1"/>
</dbReference>
<dbReference type="SUPFAM" id="SSF54768">
    <property type="entry name" value="dsRNA-binding domain-like"/>
    <property type="match status" value="1"/>
</dbReference>
<evidence type="ECO:0000313" key="14">
    <source>
        <dbReference type="Proteomes" id="UP000319004"/>
    </source>
</evidence>
<feature type="compositionally biased region" description="Polar residues" evidence="10">
    <location>
        <begin position="1"/>
        <end position="15"/>
    </location>
</feature>
<dbReference type="GO" id="GO:0019843">
    <property type="term" value="F:rRNA binding"/>
    <property type="evidence" value="ECO:0007669"/>
    <property type="project" value="UniProtKB-KW"/>
</dbReference>
<evidence type="ECO:0000256" key="5">
    <source>
        <dbReference type="ARBA" id="ARBA00022722"/>
    </source>
</evidence>
<evidence type="ECO:0000259" key="11">
    <source>
        <dbReference type="PROSITE" id="PS50137"/>
    </source>
</evidence>
<comment type="subcellular location">
    <subcellularLocation>
        <location evidence="9">Cytoplasm</location>
    </subcellularLocation>
</comment>
<evidence type="ECO:0000259" key="12">
    <source>
        <dbReference type="PROSITE" id="PS50142"/>
    </source>
</evidence>
<keyword evidence="9" id="KW-0699">rRNA-binding</keyword>
<reference evidence="13 14" key="1">
    <citation type="submission" date="2019-03" db="EMBL/GenBank/DDBJ databases">
        <title>Deep-cultivation of Planctomycetes and their phenomic and genomic characterization uncovers novel biology.</title>
        <authorList>
            <person name="Wiegand S."/>
            <person name="Jogler M."/>
            <person name="Boedeker C."/>
            <person name="Pinto D."/>
            <person name="Vollmers J."/>
            <person name="Rivas-Marin E."/>
            <person name="Kohn T."/>
            <person name="Peeters S.H."/>
            <person name="Heuer A."/>
            <person name="Rast P."/>
            <person name="Oberbeckmann S."/>
            <person name="Bunk B."/>
            <person name="Jeske O."/>
            <person name="Meyerdierks A."/>
            <person name="Storesund J.E."/>
            <person name="Kallscheuer N."/>
            <person name="Luecker S."/>
            <person name="Lage O.M."/>
            <person name="Pohl T."/>
            <person name="Merkel B.J."/>
            <person name="Hornburger P."/>
            <person name="Mueller R.-W."/>
            <person name="Bruemmer F."/>
            <person name="Labrenz M."/>
            <person name="Spormann A.M."/>
            <person name="Op den Camp H."/>
            <person name="Overmann J."/>
            <person name="Amann R."/>
            <person name="Jetten M.S.M."/>
            <person name="Mascher T."/>
            <person name="Medema M.H."/>
            <person name="Devos D.P."/>
            <person name="Kaster A.-K."/>
            <person name="Ovreas L."/>
            <person name="Rohde M."/>
            <person name="Galperin M.Y."/>
            <person name="Jogler C."/>
        </authorList>
    </citation>
    <scope>NUCLEOTIDE SEQUENCE [LARGE SCALE GENOMIC DNA]</scope>
    <source>
        <strain evidence="13 14">Enr13</strain>
    </source>
</reference>
<evidence type="ECO:0000256" key="2">
    <source>
        <dbReference type="ARBA" id="ARBA00010183"/>
    </source>
</evidence>
<keyword evidence="7 9" id="KW-0378">Hydrolase</keyword>
<feature type="active site" evidence="9">
    <location>
        <position position="136"/>
    </location>
</feature>
<dbReference type="SMART" id="SM00358">
    <property type="entry name" value="DSRM"/>
    <property type="match status" value="1"/>
</dbReference>
<keyword evidence="5 9" id="KW-0540">Nuclease</keyword>
<keyword evidence="6 9" id="KW-0255">Endonuclease</keyword>
<evidence type="ECO:0000313" key="13">
    <source>
        <dbReference type="EMBL" id="QDV41829.1"/>
    </source>
</evidence>
<dbReference type="Pfam" id="PF14622">
    <property type="entry name" value="Ribonucleas_3_3"/>
    <property type="match status" value="1"/>
</dbReference>
<dbReference type="GO" id="GO:0006397">
    <property type="term" value="P:mRNA processing"/>
    <property type="evidence" value="ECO:0007669"/>
    <property type="project" value="UniProtKB-UniRule"/>
</dbReference>
<feature type="domain" description="DRBM" evidence="11">
    <location>
        <begin position="245"/>
        <end position="314"/>
    </location>
</feature>
<comment type="subunit">
    <text evidence="9">Homodimer.</text>
</comment>
<dbReference type="InterPro" id="IPR014720">
    <property type="entry name" value="dsRBD_dom"/>
</dbReference>
<dbReference type="GO" id="GO:0010468">
    <property type="term" value="P:regulation of gene expression"/>
    <property type="evidence" value="ECO:0007669"/>
    <property type="project" value="TreeGrafter"/>
</dbReference>
<evidence type="ECO:0000256" key="1">
    <source>
        <dbReference type="ARBA" id="ARBA00000109"/>
    </source>
</evidence>
<accession>A0A518HM09</accession>
<organism evidence="13 14">
    <name type="scientific">Stieleria neptunia</name>
    <dbReference type="NCBI Taxonomy" id="2527979"/>
    <lineage>
        <taxon>Bacteria</taxon>
        <taxon>Pseudomonadati</taxon>
        <taxon>Planctomycetota</taxon>
        <taxon>Planctomycetia</taxon>
        <taxon>Pirellulales</taxon>
        <taxon>Pirellulaceae</taxon>
        <taxon>Stieleria</taxon>
    </lineage>
</organism>
<comment type="cofactor">
    <cofactor evidence="9">
        <name>Mg(2+)</name>
        <dbReference type="ChEBI" id="CHEBI:18420"/>
    </cofactor>
</comment>
<dbReference type="PANTHER" id="PTHR11207">
    <property type="entry name" value="RIBONUCLEASE III"/>
    <property type="match status" value="1"/>
</dbReference>
<keyword evidence="9" id="KW-0819">tRNA processing</keyword>
<feature type="domain" description="RNase III" evidence="12">
    <location>
        <begin position="94"/>
        <end position="218"/>
    </location>
</feature>
<dbReference type="Gene3D" id="1.10.1520.10">
    <property type="entry name" value="Ribonuclease III domain"/>
    <property type="match status" value="1"/>
</dbReference>
<evidence type="ECO:0000256" key="8">
    <source>
        <dbReference type="ARBA" id="ARBA00022884"/>
    </source>
</evidence>
<keyword evidence="3 9" id="KW-0698">rRNA processing</keyword>
<dbReference type="GO" id="GO:0046872">
    <property type="term" value="F:metal ion binding"/>
    <property type="evidence" value="ECO:0007669"/>
    <property type="project" value="UniProtKB-KW"/>
</dbReference>
<dbReference type="GO" id="GO:0006364">
    <property type="term" value="P:rRNA processing"/>
    <property type="evidence" value="ECO:0007669"/>
    <property type="project" value="UniProtKB-UniRule"/>
</dbReference>
<feature type="region of interest" description="Disordered" evidence="10">
    <location>
        <begin position="1"/>
        <end position="58"/>
    </location>
</feature>
<comment type="catalytic activity">
    <reaction evidence="1 9">
        <text>Endonucleolytic cleavage to 5'-phosphomonoester.</text>
        <dbReference type="EC" id="3.1.26.3"/>
    </reaction>
</comment>
<dbReference type="InterPro" id="IPR000999">
    <property type="entry name" value="RNase_III_dom"/>
</dbReference>
<dbReference type="GO" id="GO:0005737">
    <property type="term" value="C:cytoplasm"/>
    <property type="evidence" value="ECO:0007669"/>
    <property type="project" value="UniProtKB-SubCell"/>
</dbReference>
<name>A0A518HM09_9BACT</name>
<feature type="active site" evidence="9">
    <location>
        <position position="207"/>
    </location>
</feature>
<keyword evidence="9" id="KW-0963">Cytoplasm</keyword>
<dbReference type="Pfam" id="PF00035">
    <property type="entry name" value="dsrm"/>
    <property type="match status" value="1"/>
</dbReference>
<feature type="binding site" evidence="9">
    <location>
        <position position="204"/>
    </location>
    <ligand>
        <name>Mg(2+)</name>
        <dbReference type="ChEBI" id="CHEBI:18420"/>
    </ligand>
</feature>
<keyword evidence="8 9" id="KW-0694">RNA-binding</keyword>
<dbReference type="Proteomes" id="UP000319004">
    <property type="component" value="Chromosome"/>
</dbReference>
<evidence type="ECO:0000256" key="3">
    <source>
        <dbReference type="ARBA" id="ARBA00022552"/>
    </source>
</evidence>
<comment type="similarity">
    <text evidence="2">Belongs to the ribonuclease III family.</text>
</comment>
<sequence>MPYRRTTLSHASTLSLPLDSESNDAELIQSGSISDHDHHSDDHDNDAFQNDPDDLEQERSELVVDFDPPGTGDDVRLVASPRDESGDLDHSEKLLRCQQLIDYQFKDQELLRFALTHASGASHRLASNERLEFLGDSILGFVICSWLYEEYPEYNEGDLTKIKSAVVSRRTCGKVACQIGLDECLIVGRGVTRNRSYPRSLVSDVFESIVAALYLDGGHDIVRARLKTWLRGEVEMAVTSQGATNYKSTLQQRAQRDIACTPLYRLKREMGPDHRKSFLISAVINGEEYTAAWGTNKKEAEQKAAANALAEMNDDPLPYPLPEDPNQSGK</sequence>
<dbReference type="NCBIfam" id="TIGR02191">
    <property type="entry name" value="RNaseIII"/>
    <property type="match status" value="1"/>
</dbReference>
<evidence type="ECO:0000256" key="4">
    <source>
        <dbReference type="ARBA" id="ARBA00022664"/>
    </source>
</evidence>
<dbReference type="GO" id="GO:0004525">
    <property type="term" value="F:ribonuclease III activity"/>
    <property type="evidence" value="ECO:0007669"/>
    <property type="project" value="UniProtKB-UniRule"/>
</dbReference>
<protein>
    <recommendedName>
        <fullName evidence="9">Ribonuclease 3</fullName>
        <ecNumber evidence="9">3.1.26.3</ecNumber>
    </recommendedName>
    <alternativeName>
        <fullName evidence="9">Ribonuclease III</fullName>
        <shortName evidence="9">RNase III</shortName>
    </alternativeName>
</protein>
<evidence type="ECO:0000256" key="10">
    <source>
        <dbReference type="SAM" id="MobiDB-lite"/>
    </source>
</evidence>
<feature type="compositionally biased region" description="Basic and acidic residues" evidence="10">
    <location>
        <begin position="34"/>
        <end position="46"/>
    </location>
</feature>
<dbReference type="PROSITE" id="PS50142">
    <property type="entry name" value="RNASE_3_2"/>
    <property type="match status" value="1"/>
</dbReference>